<name>A0A1Y1XBY1_9FUNG</name>
<evidence type="ECO:0000313" key="4">
    <source>
        <dbReference type="Proteomes" id="UP000193944"/>
    </source>
</evidence>
<evidence type="ECO:0000256" key="1">
    <source>
        <dbReference type="SAM" id="Phobius"/>
    </source>
</evidence>
<reference evidence="3 4" key="2">
    <citation type="submission" date="2016-08" db="EMBL/GenBank/DDBJ databases">
        <title>Pervasive Adenine N6-methylation of Active Genes in Fungi.</title>
        <authorList>
            <consortium name="DOE Joint Genome Institute"/>
            <person name="Mondo S.J."/>
            <person name="Dannebaum R.O."/>
            <person name="Kuo R.C."/>
            <person name="Labutti K."/>
            <person name="Haridas S."/>
            <person name="Kuo A."/>
            <person name="Salamov A."/>
            <person name="Ahrendt S.R."/>
            <person name="Lipzen A."/>
            <person name="Sullivan W."/>
            <person name="Andreopoulos W.B."/>
            <person name="Clum A."/>
            <person name="Lindquist E."/>
            <person name="Daum C."/>
            <person name="Ramamoorthy G.K."/>
            <person name="Gryganskyi A."/>
            <person name="Culley D."/>
            <person name="Magnuson J.K."/>
            <person name="James T.Y."/>
            <person name="O'Malley M.A."/>
            <person name="Stajich J.E."/>
            <person name="Spatafora J.W."/>
            <person name="Visel A."/>
            <person name="Grigoriev I.V."/>
        </authorList>
    </citation>
    <scope>NUCLEOTIDE SEQUENCE [LARGE SCALE GENOMIC DNA]</scope>
    <source>
        <strain evidence="3 4">S4</strain>
    </source>
</reference>
<dbReference type="SUPFAM" id="SSF48097">
    <property type="entry name" value="Regulator of G-protein signaling, RGS"/>
    <property type="match status" value="1"/>
</dbReference>
<feature type="transmembrane region" description="Helical" evidence="1">
    <location>
        <begin position="111"/>
        <end position="132"/>
    </location>
</feature>
<feature type="transmembrane region" description="Helical" evidence="1">
    <location>
        <begin position="178"/>
        <end position="199"/>
    </location>
</feature>
<dbReference type="InterPro" id="IPR036305">
    <property type="entry name" value="RGS_sf"/>
</dbReference>
<dbReference type="InterPro" id="IPR044926">
    <property type="entry name" value="RGS_subdomain_2"/>
</dbReference>
<keyword evidence="1" id="KW-1133">Transmembrane helix</keyword>
<gene>
    <name evidence="3" type="ORF">BCR32DRAFT_292326</name>
</gene>
<proteinExistence type="predicted"/>
<reference evidence="3 4" key="1">
    <citation type="submission" date="2016-08" db="EMBL/GenBank/DDBJ databases">
        <title>A Parts List for Fungal Cellulosomes Revealed by Comparative Genomics.</title>
        <authorList>
            <consortium name="DOE Joint Genome Institute"/>
            <person name="Haitjema C.H."/>
            <person name="Gilmore S.P."/>
            <person name="Henske J.K."/>
            <person name="Solomon K.V."/>
            <person name="De Groot R."/>
            <person name="Kuo A."/>
            <person name="Mondo S.J."/>
            <person name="Salamov A.A."/>
            <person name="Labutti K."/>
            <person name="Zhao Z."/>
            <person name="Chiniquy J."/>
            <person name="Barry K."/>
            <person name="Brewer H.M."/>
            <person name="Purvine S.O."/>
            <person name="Wright A.T."/>
            <person name="Boxma B."/>
            <person name="Van Alen T."/>
            <person name="Hackstein J.H."/>
            <person name="Baker S.E."/>
            <person name="Grigoriev I.V."/>
            <person name="O'Malley M.A."/>
        </authorList>
    </citation>
    <scope>NUCLEOTIDE SEQUENCE [LARGE SCALE GENOMIC DNA]</scope>
    <source>
        <strain evidence="3 4">S4</strain>
    </source>
</reference>
<feature type="domain" description="RGS" evidence="2">
    <location>
        <begin position="323"/>
        <end position="521"/>
    </location>
</feature>
<keyword evidence="1" id="KW-0472">Membrane</keyword>
<feature type="transmembrane region" description="Helical" evidence="1">
    <location>
        <begin position="287"/>
        <end position="304"/>
    </location>
</feature>
<dbReference type="EMBL" id="MCFG01000084">
    <property type="protein sequence ID" value="ORX82936.1"/>
    <property type="molecule type" value="Genomic_DNA"/>
</dbReference>
<comment type="caution">
    <text evidence="3">The sequence shown here is derived from an EMBL/GenBank/DDBJ whole genome shotgun (WGS) entry which is preliminary data.</text>
</comment>
<protein>
    <recommendedName>
        <fullName evidence="2">RGS domain-containing protein</fullName>
    </recommendedName>
</protein>
<dbReference type="Proteomes" id="UP000193944">
    <property type="component" value="Unassembled WGS sequence"/>
</dbReference>
<dbReference type="Gene3D" id="1.10.167.10">
    <property type="entry name" value="Regulator of G-protein Signalling 4, domain 2"/>
    <property type="match status" value="2"/>
</dbReference>
<dbReference type="OrthoDB" id="10433837at2759"/>
<dbReference type="PROSITE" id="PS50132">
    <property type="entry name" value="RGS"/>
    <property type="match status" value="1"/>
</dbReference>
<evidence type="ECO:0000313" key="3">
    <source>
        <dbReference type="EMBL" id="ORX82936.1"/>
    </source>
</evidence>
<dbReference type="InterPro" id="IPR016137">
    <property type="entry name" value="RGS"/>
</dbReference>
<dbReference type="AlphaFoldDB" id="A0A1Y1XBY1"/>
<organism evidence="3 4">
    <name type="scientific">Anaeromyces robustus</name>
    <dbReference type="NCBI Taxonomy" id="1754192"/>
    <lineage>
        <taxon>Eukaryota</taxon>
        <taxon>Fungi</taxon>
        <taxon>Fungi incertae sedis</taxon>
        <taxon>Chytridiomycota</taxon>
        <taxon>Chytridiomycota incertae sedis</taxon>
        <taxon>Neocallimastigomycetes</taxon>
        <taxon>Neocallimastigales</taxon>
        <taxon>Neocallimastigaceae</taxon>
        <taxon>Anaeromyces</taxon>
    </lineage>
</organism>
<feature type="transmembrane region" description="Helical" evidence="1">
    <location>
        <begin position="46"/>
        <end position="67"/>
    </location>
</feature>
<feature type="transmembrane region" description="Helical" evidence="1">
    <location>
        <begin position="79"/>
        <end position="99"/>
    </location>
</feature>
<evidence type="ECO:0000259" key="2">
    <source>
        <dbReference type="PROSITE" id="PS50132"/>
    </source>
</evidence>
<keyword evidence="4" id="KW-1185">Reference proteome</keyword>
<accession>A0A1Y1XBY1</accession>
<feature type="transmembrane region" description="Helical" evidence="1">
    <location>
        <begin position="250"/>
        <end position="267"/>
    </location>
</feature>
<keyword evidence="1" id="KW-0812">Transmembrane</keyword>
<feature type="transmembrane region" description="Helical" evidence="1">
    <location>
        <begin position="219"/>
        <end position="238"/>
    </location>
</feature>
<dbReference type="SMART" id="SM00315">
    <property type="entry name" value="RGS"/>
    <property type="match status" value="1"/>
</dbReference>
<sequence length="528" mass="62580">MDEDVNFNLFPNDWDIDSLTQYSYYKKCLPYASKSEDFDYFIEKSIVFKIYGLGSIGYMLIISYLLLKHRKHYIFKRQGRVYFIMFMIGSLLSVINSFLIQIKYKIYPCVILNFLVSLAYPLSFFSYAMIILTNFKNYYNSQVAYSEMFRDMTNTNNNTKKQIYIFKFIYKNMPHSKIAPIFIFYLIVKWLIVYMLYFLNSLVSQIGYCRLGLIHIPEIGEVLVFLFIFLPLALIEILKFDDTFRMKKKIVKSILTTFLCVLGYMTMSVVKPLNCSFLVKYIPSDSFAILLFLLSTVYLCVPTIKDIIHINKQKAETKATVNGMLKMLQDNILLREFSEFCRKENCTENILFYQHYWKYRKLFDNQERNSRIVKTNNFTTSNFLVTSVYDYDDRDRVSQMSFETPLEASICVDDTFSVNNTNMINGMESSRYFNTGRKITKNEIFVKEAKNIIDNFILNEAKFEVNISDKVKKNIISNFKDIKNNSELQQQDFKERLKCLFDESYNEVVNSLFLNSYTNYILLKRNEK</sequence>